<feature type="signal peptide" evidence="4">
    <location>
        <begin position="1"/>
        <end position="18"/>
    </location>
</feature>
<dbReference type="Gene3D" id="2.40.50.90">
    <property type="match status" value="1"/>
</dbReference>
<dbReference type="InterPro" id="IPR035437">
    <property type="entry name" value="SNase_OB-fold_sf"/>
</dbReference>
<feature type="chain" id="PRO_5016977240" evidence="4">
    <location>
        <begin position="19"/>
        <end position="263"/>
    </location>
</feature>
<dbReference type="Pfam" id="PF00565">
    <property type="entry name" value="SNase"/>
    <property type="match status" value="1"/>
</dbReference>
<sequence>MFVTSLLVALAGAHPAFAQSCETLEAGPSGRVVSISDGDTVDLDTGLTVRLVGIQAPKLPLGREGFEAWPLGDDAKALITDLVLGEAVTLYYGGERRDRHGRALAHLMVEADGEPLWVQEEMLRAGLARVYSFADNRSCLDHLLAAEAQARADRLGIWRDPYYAIRDAARPQTIPDGGYELVEGRVLNADRVGGRVFLNFGRDWRTDFTLVVESQGLRVFESAGIDPLGFENTVIRVRGWVDTLDGPRMAVTHPEQIELLARP</sequence>
<evidence type="ECO:0000256" key="1">
    <source>
        <dbReference type="ARBA" id="ARBA00022722"/>
    </source>
</evidence>
<accession>A0A369W6H7</accession>
<evidence type="ECO:0000313" key="7">
    <source>
        <dbReference type="Proteomes" id="UP000253759"/>
    </source>
</evidence>
<dbReference type="AlphaFoldDB" id="A0A369W6H7"/>
<dbReference type="Proteomes" id="UP000253759">
    <property type="component" value="Unassembled WGS sequence"/>
</dbReference>
<comment type="caution">
    <text evidence="6">The sequence shown here is derived from an EMBL/GenBank/DDBJ whole genome shotgun (WGS) entry which is preliminary data.</text>
</comment>
<reference evidence="7" key="1">
    <citation type="submission" date="2018-07" db="EMBL/GenBank/DDBJ databases">
        <authorList>
            <person name="Liu B.-T."/>
            <person name="Du Z."/>
        </authorList>
    </citation>
    <scope>NUCLEOTIDE SEQUENCE [LARGE SCALE GENOMIC DNA]</scope>
    <source>
        <strain evidence="7">XYN52</strain>
    </source>
</reference>
<dbReference type="GO" id="GO:0004519">
    <property type="term" value="F:endonuclease activity"/>
    <property type="evidence" value="ECO:0007669"/>
    <property type="project" value="UniProtKB-KW"/>
</dbReference>
<dbReference type="OrthoDB" id="7618306at2"/>
<dbReference type="GO" id="GO:0016787">
    <property type="term" value="F:hydrolase activity"/>
    <property type="evidence" value="ECO:0007669"/>
    <property type="project" value="UniProtKB-KW"/>
</dbReference>
<proteinExistence type="predicted"/>
<keyword evidence="2" id="KW-0255">Endonuclease</keyword>
<evidence type="ECO:0000313" key="6">
    <source>
        <dbReference type="EMBL" id="RDE08862.1"/>
    </source>
</evidence>
<keyword evidence="3" id="KW-0378">Hydrolase</keyword>
<dbReference type="PANTHER" id="PTHR12302">
    <property type="entry name" value="EBNA2 BINDING PROTEIN P100"/>
    <property type="match status" value="1"/>
</dbReference>
<dbReference type="SMART" id="SM00318">
    <property type="entry name" value="SNc"/>
    <property type="match status" value="1"/>
</dbReference>
<evidence type="ECO:0000256" key="3">
    <source>
        <dbReference type="ARBA" id="ARBA00022801"/>
    </source>
</evidence>
<protein>
    <submittedName>
        <fullName evidence="6">Thermonuclease family protein</fullName>
    </submittedName>
</protein>
<keyword evidence="7" id="KW-1185">Reference proteome</keyword>
<gene>
    <name evidence="6" type="ORF">DVH29_09455</name>
</gene>
<name>A0A369W6H7_9HYPH</name>
<feature type="domain" description="TNase-like" evidence="5">
    <location>
        <begin position="26"/>
        <end position="160"/>
    </location>
</feature>
<dbReference type="PROSITE" id="PS50830">
    <property type="entry name" value="TNASE_3"/>
    <property type="match status" value="1"/>
</dbReference>
<organism evidence="6 7">
    <name type="scientific">Pelagibacterium lacus</name>
    <dbReference type="NCBI Taxonomy" id="2282655"/>
    <lineage>
        <taxon>Bacteria</taxon>
        <taxon>Pseudomonadati</taxon>
        <taxon>Pseudomonadota</taxon>
        <taxon>Alphaproteobacteria</taxon>
        <taxon>Hyphomicrobiales</taxon>
        <taxon>Devosiaceae</taxon>
        <taxon>Pelagibacterium</taxon>
    </lineage>
</organism>
<keyword evidence="4" id="KW-0732">Signal</keyword>
<dbReference type="InterPro" id="IPR016071">
    <property type="entry name" value="Staphylococal_nuclease_OB-fold"/>
</dbReference>
<evidence type="ECO:0000256" key="4">
    <source>
        <dbReference type="SAM" id="SignalP"/>
    </source>
</evidence>
<dbReference type="SUPFAM" id="SSF50199">
    <property type="entry name" value="Staphylococcal nuclease"/>
    <property type="match status" value="1"/>
</dbReference>
<keyword evidence="1" id="KW-0540">Nuclease</keyword>
<dbReference type="EMBL" id="QQNH01000011">
    <property type="protein sequence ID" value="RDE08862.1"/>
    <property type="molecule type" value="Genomic_DNA"/>
</dbReference>
<evidence type="ECO:0000256" key="2">
    <source>
        <dbReference type="ARBA" id="ARBA00022759"/>
    </source>
</evidence>
<evidence type="ECO:0000259" key="5">
    <source>
        <dbReference type="PROSITE" id="PS50830"/>
    </source>
</evidence>
<dbReference type="PANTHER" id="PTHR12302:SF3">
    <property type="entry name" value="SERINE_THREONINE-PROTEIN KINASE 31"/>
    <property type="match status" value="1"/>
</dbReference>